<dbReference type="InterPro" id="IPR011322">
    <property type="entry name" value="N-reg_PII-like_a/b"/>
</dbReference>
<evidence type="ECO:0000256" key="6">
    <source>
        <dbReference type="ARBA" id="ARBA00023163"/>
    </source>
</evidence>
<dbReference type="SUPFAM" id="SSF54913">
    <property type="entry name" value="GlnB-like"/>
    <property type="match status" value="1"/>
</dbReference>
<comment type="similarity">
    <text evidence="7">Belongs to the P(II) protein family.</text>
</comment>
<evidence type="ECO:0000256" key="2">
    <source>
        <dbReference type="ARBA" id="ARBA00015681"/>
    </source>
</evidence>
<evidence type="ECO:0000256" key="7">
    <source>
        <dbReference type="RuleBase" id="RU003936"/>
    </source>
</evidence>
<dbReference type="PRINTS" id="PR00340">
    <property type="entry name" value="PIIGLNB"/>
</dbReference>
<gene>
    <name evidence="8" type="ORF">ACFQ2S_08845</name>
</gene>
<keyword evidence="5" id="KW-0805">Transcription regulation</keyword>
<name>A0ABW3IR13_9RHOB</name>
<dbReference type="PROSITE" id="PS00496">
    <property type="entry name" value="PII_GLNB_UMP"/>
    <property type="match status" value="1"/>
</dbReference>
<proteinExistence type="inferred from homology"/>
<evidence type="ECO:0000256" key="5">
    <source>
        <dbReference type="ARBA" id="ARBA00023015"/>
    </source>
</evidence>
<evidence type="ECO:0000313" key="9">
    <source>
        <dbReference type="Proteomes" id="UP001597108"/>
    </source>
</evidence>
<reference evidence="9" key="1">
    <citation type="journal article" date="2019" name="Int. J. Syst. Evol. Microbiol.">
        <title>The Global Catalogue of Microorganisms (GCM) 10K type strain sequencing project: providing services to taxonomists for standard genome sequencing and annotation.</title>
        <authorList>
            <consortium name="The Broad Institute Genomics Platform"/>
            <consortium name="The Broad Institute Genome Sequencing Center for Infectious Disease"/>
            <person name="Wu L."/>
            <person name="Ma J."/>
        </authorList>
    </citation>
    <scope>NUCLEOTIDE SEQUENCE [LARGE SCALE GENOMIC DNA]</scope>
    <source>
        <strain evidence="9">CCUG 60524</strain>
    </source>
</reference>
<keyword evidence="3" id="KW-0597">Phosphoprotein</keyword>
<sequence>MKKIEAIIKPFKLDDVKEALQDVGVQGLSVIEVKGFGRQKGHTELYRGAEYVVDFLPKVKIEVVLPDDQLEAAIEAIMTAAKTDKIGDGKIFVSSVEQAIRIRTGEEGDDAL</sequence>
<dbReference type="PROSITE" id="PS00638">
    <property type="entry name" value="PII_GLNB_CTER"/>
    <property type="match status" value="1"/>
</dbReference>
<dbReference type="PROSITE" id="PS51343">
    <property type="entry name" value="PII_GLNB_DOM"/>
    <property type="match status" value="1"/>
</dbReference>
<keyword evidence="9" id="KW-1185">Reference proteome</keyword>
<evidence type="ECO:0000313" key="8">
    <source>
        <dbReference type="EMBL" id="MFD0979758.1"/>
    </source>
</evidence>
<protein>
    <recommendedName>
        <fullName evidence="2">Nitrogen regulatory protein P-II</fullName>
    </recommendedName>
</protein>
<dbReference type="PANTHER" id="PTHR30115">
    <property type="entry name" value="NITROGEN REGULATORY PROTEIN P-II"/>
    <property type="match status" value="1"/>
</dbReference>
<comment type="subunit">
    <text evidence="1">Homotrimer.</text>
</comment>
<dbReference type="Proteomes" id="UP001597108">
    <property type="component" value="Unassembled WGS sequence"/>
</dbReference>
<dbReference type="Gene3D" id="3.30.70.120">
    <property type="match status" value="1"/>
</dbReference>
<keyword evidence="4" id="KW-0547">Nucleotide-binding</keyword>
<dbReference type="RefSeq" id="WP_386074076.1">
    <property type="nucleotide sequence ID" value="NZ_JBHTJT010000008.1"/>
</dbReference>
<dbReference type="EMBL" id="JBHTJT010000008">
    <property type="protein sequence ID" value="MFD0979758.1"/>
    <property type="molecule type" value="Genomic_DNA"/>
</dbReference>
<dbReference type="InterPro" id="IPR002332">
    <property type="entry name" value="N-reg_PII_urydylation_site"/>
</dbReference>
<dbReference type="PANTHER" id="PTHR30115:SF11">
    <property type="entry name" value="NITROGEN REGULATORY PROTEIN P-II HOMOLOG"/>
    <property type="match status" value="1"/>
</dbReference>
<dbReference type="PIRSF" id="PIRSF039144">
    <property type="entry name" value="GlnB"/>
    <property type="match status" value="1"/>
</dbReference>
<comment type="caution">
    <text evidence="8">The sequence shown here is derived from an EMBL/GenBank/DDBJ whole genome shotgun (WGS) entry which is preliminary data.</text>
</comment>
<evidence type="ECO:0000256" key="3">
    <source>
        <dbReference type="ARBA" id="ARBA00022553"/>
    </source>
</evidence>
<dbReference type="InterPro" id="IPR015867">
    <property type="entry name" value="N-reg_PII/ATP_PRibTrfase_C"/>
</dbReference>
<dbReference type="InterPro" id="IPR002187">
    <property type="entry name" value="N-reg_PII"/>
</dbReference>
<keyword evidence="6" id="KW-0804">Transcription</keyword>
<organism evidence="8 9">
    <name type="scientific">Tropicimonas aquimaris</name>
    <dbReference type="NCBI Taxonomy" id="914152"/>
    <lineage>
        <taxon>Bacteria</taxon>
        <taxon>Pseudomonadati</taxon>
        <taxon>Pseudomonadota</taxon>
        <taxon>Alphaproteobacteria</taxon>
        <taxon>Rhodobacterales</taxon>
        <taxon>Roseobacteraceae</taxon>
        <taxon>Tropicimonas</taxon>
    </lineage>
</organism>
<evidence type="ECO:0000256" key="4">
    <source>
        <dbReference type="ARBA" id="ARBA00022741"/>
    </source>
</evidence>
<evidence type="ECO:0000256" key="1">
    <source>
        <dbReference type="ARBA" id="ARBA00011233"/>
    </source>
</evidence>
<dbReference type="Pfam" id="PF00543">
    <property type="entry name" value="P-II"/>
    <property type="match status" value="1"/>
</dbReference>
<dbReference type="SMART" id="SM00938">
    <property type="entry name" value="P-II"/>
    <property type="match status" value="1"/>
</dbReference>
<accession>A0ABW3IR13</accession>
<dbReference type="InterPro" id="IPR017918">
    <property type="entry name" value="N-reg_PII_CS"/>
</dbReference>